<sequence>MMEWLTRIFNNPHTPWIISSGLFVVTATVAYRWWLHGRRLETIIQKIRSASGLSSALSIKEEKTRWQHYASEKFEAAQEELSQLSEDEPLARQTSAFLRRCEPVQNEGSDRVRLETSVVPADVIRLSDHMMEHNVQLLLYRAFPNYLVGVGLCITFLGLAVVIGNASLVITPGTDGDSSLALRDLLVAASSKFWSSLTAVLLSVLYGIWLRNRSQQMERVVGLLARDLGRCVRVVSAEELHYESIQLLRKLEGYQATTANQMGLLMNGFTDTQSTRVDQHRILCERLEAVAAGLGGKLGQLGDDLGSKMGSMGSQVAESLSQVNEKAFSEIAQQMTKGLHKATEVHLKSVTERLEAVSKALANLPEEFNALVGLVQDNTTSIAHAFTTAVKPIETSLAAASNSAQEVALKFATLPDALEPARAAAKDLTSSANTISEMVARIHSQNETVVKRWEELSGLILTIDTHLAGAVESVSEVFPSYAAKLQEFSQEWQGAMVMALGGLSTNIKDLSSSQEELRVQRTVWQDSTDALSRSMDAMNANIIRFTETLKTQSDLQQQLPQGAKAASGKASDQALISTTTPA</sequence>
<protein>
    <submittedName>
        <fullName evidence="3">Uncharacterized protein</fullName>
    </submittedName>
</protein>
<feature type="region of interest" description="Disordered" evidence="1">
    <location>
        <begin position="562"/>
        <end position="582"/>
    </location>
</feature>
<feature type="transmembrane region" description="Helical" evidence="2">
    <location>
        <begin position="193"/>
        <end position="210"/>
    </location>
</feature>
<name>A0A1T4WW53_9BACT</name>
<organism evidence="3 4">
    <name type="scientific">Prosthecobacter debontii</name>
    <dbReference type="NCBI Taxonomy" id="48467"/>
    <lineage>
        <taxon>Bacteria</taxon>
        <taxon>Pseudomonadati</taxon>
        <taxon>Verrucomicrobiota</taxon>
        <taxon>Verrucomicrobiia</taxon>
        <taxon>Verrucomicrobiales</taxon>
        <taxon>Verrucomicrobiaceae</taxon>
        <taxon>Prosthecobacter</taxon>
    </lineage>
</organism>
<evidence type="ECO:0000256" key="1">
    <source>
        <dbReference type="SAM" id="MobiDB-lite"/>
    </source>
</evidence>
<dbReference type="EMBL" id="FUYE01000002">
    <property type="protein sequence ID" value="SKA80841.1"/>
    <property type="molecule type" value="Genomic_DNA"/>
</dbReference>
<reference evidence="4" key="1">
    <citation type="submission" date="2017-02" db="EMBL/GenBank/DDBJ databases">
        <authorList>
            <person name="Varghese N."/>
            <person name="Submissions S."/>
        </authorList>
    </citation>
    <scope>NUCLEOTIDE SEQUENCE [LARGE SCALE GENOMIC DNA]</scope>
    <source>
        <strain evidence="4">ATCC 700200</strain>
    </source>
</reference>
<accession>A0A1T4WW53</accession>
<keyword evidence="2" id="KW-0812">Transmembrane</keyword>
<evidence type="ECO:0000256" key="2">
    <source>
        <dbReference type="SAM" id="Phobius"/>
    </source>
</evidence>
<proteinExistence type="predicted"/>
<keyword evidence="4" id="KW-1185">Reference proteome</keyword>
<dbReference type="Proteomes" id="UP000190774">
    <property type="component" value="Unassembled WGS sequence"/>
</dbReference>
<gene>
    <name evidence="3" type="ORF">SAMN02745166_00686</name>
</gene>
<keyword evidence="2" id="KW-0472">Membrane</keyword>
<evidence type="ECO:0000313" key="3">
    <source>
        <dbReference type="EMBL" id="SKA80841.1"/>
    </source>
</evidence>
<feature type="transmembrane region" description="Helical" evidence="2">
    <location>
        <begin position="146"/>
        <end position="173"/>
    </location>
</feature>
<feature type="transmembrane region" description="Helical" evidence="2">
    <location>
        <begin position="16"/>
        <end position="35"/>
    </location>
</feature>
<evidence type="ECO:0000313" key="4">
    <source>
        <dbReference type="Proteomes" id="UP000190774"/>
    </source>
</evidence>
<dbReference type="STRING" id="48467.SAMN02745166_00686"/>
<keyword evidence="2" id="KW-1133">Transmembrane helix</keyword>
<dbReference type="AlphaFoldDB" id="A0A1T4WW53"/>
<dbReference type="RefSeq" id="WP_139373030.1">
    <property type="nucleotide sequence ID" value="NZ_FUYE01000002.1"/>
</dbReference>